<keyword evidence="7 9" id="KW-1133">Transmembrane helix</keyword>
<feature type="transmembrane region" description="Helical" evidence="9">
    <location>
        <begin position="114"/>
        <end position="136"/>
    </location>
</feature>
<keyword evidence="11" id="KW-1185">Reference proteome</keyword>
<evidence type="ECO:0000256" key="1">
    <source>
        <dbReference type="ARBA" id="ARBA00004651"/>
    </source>
</evidence>
<keyword evidence="8 9" id="KW-0472">Membrane</keyword>
<comment type="similarity">
    <text evidence="2 9">Belongs to the branched chain amino acid transporter family.</text>
</comment>
<accession>A0A220U1A7</accession>
<feature type="transmembrane region" description="Helical" evidence="9">
    <location>
        <begin position="366"/>
        <end position="389"/>
    </location>
</feature>
<dbReference type="GO" id="GO:0005304">
    <property type="term" value="F:L-valine transmembrane transporter activity"/>
    <property type="evidence" value="ECO:0007669"/>
    <property type="project" value="TreeGrafter"/>
</dbReference>
<comment type="function">
    <text evidence="9">Component of the transport system for branched-chain amino acids.</text>
</comment>
<feature type="transmembrane region" description="Helical" evidence="9">
    <location>
        <begin position="333"/>
        <end position="354"/>
    </location>
</feature>
<dbReference type="PANTHER" id="PTHR30588">
    <property type="entry name" value="BRANCHED-CHAIN AMINO ACID TRANSPORT SYSTEM 2 CARRIER PROTEIN"/>
    <property type="match status" value="1"/>
</dbReference>
<dbReference type="Proteomes" id="UP000198312">
    <property type="component" value="Chromosome"/>
</dbReference>
<feature type="transmembrane region" description="Helical" evidence="9">
    <location>
        <begin position="188"/>
        <end position="208"/>
    </location>
</feature>
<dbReference type="GO" id="GO:0015818">
    <property type="term" value="P:isoleucine transport"/>
    <property type="evidence" value="ECO:0007669"/>
    <property type="project" value="TreeGrafter"/>
</dbReference>
<dbReference type="RefSeq" id="WP_089061274.1">
    <property type="nucleotide sequence ID" value="NZ_CP022315.1"/>
</dbReference>
<dbReference type="OrthoDB" id="9783920at2"/>
<protein>
    <recommendedName>
        <fullName evidence="9">Branched-chain amino acid transport system carrier protein</fullName>
    </recommendedName>
</protein>
<feature type="transmembrane region" description="Helical" evidence="9">
    <location>
        <begin position="309"/>
        <end position="327"/>
    </location>
</feature>
<feature type="transmembrane region" description="Helical" evidence="9">
    <location>
        <begin position="7"/>
        <end position="25"/>
    </location>
</feature>
<dbReference type="GO" id="GO:0005886">
    <property type="term" value="C:plasma membrane"/>
    <property type="evidence" value="ECO:0007669"/>
    <property type="project" value="UniProtKB-SubCell"/>
</dbReference>
<evidence type="ECO:0000256" key="4">
    <source>
        <dbReference type="ARBA" id="ARBA00022475"/>
    </source>
</evidence>
<evidence type="ECO:0000256" key="9">
    <source>
        <dbReference type="RuleBase" id="RU362122"/>
    </source>
</evidence>
<dbReference type="GO" id="GO:0015188">
    <property type="term" value="F:L-isoleucine transmembrane transporter activity"/>
    <property type="evidence" value="ECO:0007669"/>
    <property type="project" value="TreeGrafter"/>
</dbReference>
<keyword evidence="5 9" id="KW-0812">Transmembrane</keyword>
<feature type="transmembrane region" description="Helical" evidence="9">
    <location>
        <begin position="275"/>
        <end position="297"/>
    </location>
</feature>
<reference evidence="10 11" key="1">
    <citation type="submission" date="2017-07" db="EMBL/GenBank/DDBJ databases">
        <title>Virgibacillus sp. LM2416.</title>
        <authorList>
            <person name="Tak E.J."/>
            <person name="Bae J.-W."/>
        </authorList>
    </citation>
    <scope>NUCLEOTIDE SEQUENCE [LARGE SCALE GENOMIC DNA]</scope>
    <source>
        <strain evidence="10 11">LM2416</strain>
    </source>
</reference>
<evidence type="ECO:0000313" key="10">
    <source>
        <dbReference type="EMBL" id="ASK62014.1"/>
    </source>
</evidence>
<proteinExistence type="inferred from homology"/>
<feature type="transmembrane region" description="Helical" evidence="9">
    <location>
        <begin position="148"/>
        <end position="168"/>
    </location>
</feature>
<dbReference type="EMBL" id="CP022315">
    <property type="protein sequence ID" value="ASK62014.1"/>
    <property type="molecule type" value="Genomic_DNA"/>
</dbReference>
<feature type="transmembrane region" description="Helical" evidence="9">
    <location>
        <begin position="73"/>
        <end position="94"/>
    </location>
</feature>
<feature type="transmembrane region" description="Helical" evidence="9">
    <location>
        <begin position="401"/>
        <end position="424"/>
    </location>
</feature>
<name>A0A220U1A7_9BACI</name>
<dbReference type="KEGG" id="vil:CFK37_07495"/>
<dbReference type="Pfam" id="PF05525">
    <property type="entry name" value="Branch_AA_trans"/>
    <property type="match status" value="1"/>
</dbReference>
<feature type="transmembrane region" description="Helical" evidence="9">
    <location>
        <begin position="37"/>
        <end position="61"/>
    </location>
</feature>
<evidence type="ECO:0000256" key="8">
    <source>
        <dbReference type="ARBA" id="ARBA00023136"/>
    </source>
</evidence>
<comment type="subcellular location">
    <subcellularLocation>
        <location evidence="1 9">Cell membrane</location>
        <topology evidence="1 9">Multi-pass membrane protein</topology>
    </subcellularLocation>
</comment>
<feature type="transmembrane region" description="Helical" evidence="9">
    <location>
        <begin position="229"/>
        <end position="249"/>
    </location>
</feature>
<dbReference type="NCBIfam" id="TIGR00796">
    <property type="entry name" value="livcs"/>
    <property type="match status" value="1"/>
</dbReference>
<dbReference type="GO" id="GO:0015820">
    <property type="term" value="P:L-leucine transport"/>
    <property type="evidence" value="ECO:0007669"/>
    <property type="project" value="TreeGrafter"/>
</dbReference>
<keyword evidence="3 9" id="KW-0813">Transport</keyword>
<organism evidence="10 11">
    <name type="scientific">Virgibacillus phasianinus</name>
    <dbReference type="NCBI Taxonomy" id="2017483"/>
    <lineage>
        <taxon>Bacteria</taxon>
        <taxon>Bacillati</taxon>
        <taxon>Bacillota</taxon>
        <taxon>Bacilli</taxon>
        <taxon>Bacillales</taxon>
        <taxon>Bacillaceae</taxon>
        <taxon>Virgibacillus</taxon>
    </lineage>
</organism>
<sequence length="430" mass="45649">MMKKDTFIIGFMLFALFFGAGNLIYPPTLGIDSGTSYWAAIAGFVITGVGLPILAVTAISFVKNDARELADKVHPLFGLIFTSVVYLAIGPFFGIPRAASVAFEMGIEPFTANISTSLVLFIFTTVFFILVYIVSLNPSKMVDRIGQYLTPILLIAIIALAVGGFVLLDSPMSEPIDKYASAPFFTGFVEGYLTMDAIAALAFGIIVVNAFKDRGITIKRDLVKSTLKAGAITGSGLIIVYGSIGWIGAKMATVGDFSNGGDILSSAAEVMFGSFGALLLGVIVALACFTTSVGLVVACGQFFSKITSVSYKWVILLTTIVSYLIANQGLNTIISYSVPVLVFIYPIAIVLIILTFIQGLFHGARAVYQGAILLTAVTSLYDGLVAYGLDLSSVTPLMEKLPFFELGLGWIVPALIGAIIGFAIDKIAQD</sequence>
<dbReference type="InterPro" id="IPR004685">
    <property type="entry name" value="Brnchd-chn_aa_trnsp_Livcs"/>
</dbReference>
<dbReference type="AlphaFoldDB" id="A0A220U1A7"/>
<evidence type="ECO:0000256" key="6">
    <source>
        <dbReference type="ARBA" id="ARBA00022970"/>
    </source>
</evidence>
<evidence type="ECO:0000256" key="5">
    <source>
        <dbReference type="ARBA" id="ARBA00022692"/>
    </source>
</evidence>
<keyword evidence="4" id="KW-1003">Cell membrane</keyword>
<dbReference type="PANTHER" id="PTHR30588:SF0">
    <property type="entry name" value="BRANCHED-CHAIN AMINO ACID PERMEASE BRNQ"/>
    <property type="match status" value="1"/>
</dbReference>
<keyword evidence="6 9" id="KW-0029">Amino-acid transport</keyword>
<evidence type="ECO:0000256" key="3">
    <source>
        <dbReference type="ARBA" id="ARBA00022448"/>
    </source>
</evidence>
<gene>
    <name evidence="10" type="primary">brnQ</name>
    <name evidence="10" type="ORF">CFK37_07495</name>
</gene>
<dbReference type="GO" id="GO:0015190">
    <property type="term" value="F:L-leucine transmembrane transporter activity"/>
    <property type="evidence" value="ECO:0007669"/>
    <property type="project" value="TreeGrafter"/>
</dbReference>
<evidence type="ECO:0000256" key="2">
    <source>
        <dbReference type="ARBA" id="ARBA00008540"/>
    </source>
</evidence>
<evidence type="ECO:0000256" key="7">
    <source>
        <dbReference type="ARBA" id="ARBA00022989"/>
    </source>
</evidence>
<evidence type="ECO:0000313" key="11">
    <source>
        <dbReference type="Proteomes" id="UP000198312"/>
    </source>
</evidence>